<dbReference type="InterPro" id="IPR001047">
    <property type="entry name" value="Ribosomal_eS8"/>
</dbReference>
<feature type="non-terminal residue" evidence="8">
    <location>
        <position position="1"/>
    </location>
</feature>
<comment type="similarity">
    <text evidence="1 4">Belongs to the eukaryotic ribosomal protein eS8 family.</text>
</comment>
<dbReference type="Pfam" id="PF01201">
    <property type="entry name" value="Ribosomal_S8e"/>
    <property type="match status" value="1"/>
</dbReference>
<dbReference type="GO" id="GO:0006412">
    <property type="term" value="P:translation"/>
    <property type="evidence" value="ECO:0007669"/>
    <property type="project" value="InterPro"/>
</dbReference>
<keyword evidence="6" id="KW-0472">Membrane</keyword>
<dbReference type="Pfam" id="PF10615">
    <property type="entry name" value="DUF2470"/>
    <property type="match status" value="1"/>
</dbReference>
<dbReference type="Gene3D" id="3.20.180.10">
    <property type="entry name" value="PNP-oxidase-like"/>
    <property type="match status" value="1"/>
</dbReference>
<dbReference type="Gene3D" id="3.10.290.70">
    <property type="match status" value="1"/>
</dbReference>
<sequence>LPAIRSSPESLSIPLSMATAEKKKEEQPAIQPDEYSDGDYDTDDYSLSEDEQDQKPQRPNRQQARRRRQQQRKRQNDEYEDESDYLSDEYDDDDYDDADQGNAMQPYKRGTQSLTQGTITNGAMTDAPGQGKNDDEQDGLKLKLELNLDIEVELKAHIHGDLTLSLLLEITRKEYKLWTTTWFNQQVTTETHLTATMAASNDDKSASSKNFIINHMNADHQKSLAMYLRVYCQVADGDAKAARLEDITLSDLLISAKGTRYSVPLDPPMKTLSDTRQRVVAMHKECLERLGLSDIIIKEYRAPRGWEAINFAVVVATLIVFSRRSNFLPGSLLYETAGLDRFPAFTQFCHTVQPIPGTLLLGIHAIEVVLLSVKRLKPHGVPFLSGVWFAWVATIMIEGVFAFRRFDRMVKEEQVKKEHRKYPLETANMGISRDSRHKRSATGAKRATYRKKRAFEKGRQAANTRIGSKRIHLVRTRGGNRKFRALRLDSGNFSWGSEGISRKTRVIVVAYHPSNNELVRTNTLTKSAVVQIDAAPFRQWYEAHYGQPLGRRRQQKTETTEEKKSNSVVKKQAERFAESGKVESAVERQFEAGRLYAVIASRPGQSGRVDGYILEGDELAFYQKAIRK</sequence>
<feature type="compositionally biased region" description="Acidic residues" evidence="5">
    <location>
        <begin position="34"/>
        <end position="52"/>
    </location>
</feature>
<dbReference type="InterPro" id="IPR022309">
    <property type="entry name" value="Ribosomal_Se8/biogenesis_NSA2"/>
</dbReference>
<dbReference type="GO" id="GO:0005840">
    <property type="term" value="C:ribosome"/>
    <property type="evidence" value="ECO:0007669"/>
    <property type="project" value="UniProtKB-KW"/>
</dbReference>
<keyword evidence="3 4" id="KW-0687">Ribonucleoprotein</keyword>
<keyword evidence="6" id="KW-0812">Transmembrane</keyword>
<feature type="compositionally biased region" description="Acidic residues" evidence="5">
    <location>
        <begin position="78"/>
        <end position="99"/>
    </location>
</feature>
<evidence type="ECO:0000256" key="6">
    <source>
        <dbReference type="SAM" id="Phobius"/>
    </source>
</evidence>
<protein>
    <recommendedName>
        <fullName evidence="4">40S ribosomal protein S8</fullName>
    </recommendedName>
</protein>
<keyword evidence="9" id="KW-1185">Reference proteome</keyword>
<name>A0A0L1J8G5_ASPN3</name>
<dbReference type="FunFam" id="3.10.290.70:FF:000006">
    <property type="entry name" value="40S ribosomal protein S8"/>
    <property type="match status" value="1"/>
</dbReference>
<feature type="compositionally biased region" description="Basic residues" evidence="5">
    <location>
        <begin position="63"/>
        <end position="73"/>
    </location>
</feature>
<evidence type="ECO:0000259" key="7">
    <source>
        <dbReference type="Pfam" id="PF10615"/>
    </source>
</evidence>
<feature type="region of interest" description="Disordered" evidence="5">
    <location>
        <begin position="1"/>
        <end position="137"/>
    </location>
</feature>
<dbReference type="OrthoDB" id="5553410at2759"/>
<evidence type="ECO:0000256" key="5">
    <source>
        <dbReference type="SAM" id="MobiDB-lite"/>
    </source>
</evidence>
<evidence type="ECO:0000256" key="4">
    <source>
        <dbReference type="RuleBase" id="RU000669"/>
    </source>
</evidence>
<evidence type="ECO:0000313" key="8">
    <source>
        <dbReference type="EMBL" id="KNG87965.1"/>
    </source>
</evidence>
<evidence type="ECO:0000256" key="3">
    <source>
        <dbReference type="ARBA" id="ARBA00023274"/>
    </source>
</evidence>
<gene>
    <name evidence="8" type="ORF">ANOM_004327</name>
</gene>
<dbReference type="GO" id="GO:1990904">
    <property type="term" value="C:ribonucleoprotein complex"/>
    <property type="evidence" value="ECO:0007669"/>
    <property type="project" value="UniProtKB-KW"/>
</dbReference>
<dbReference type="InterPro" id="IPR019595">
    <property type="entry name" value="DUF2470"/>
</dbReference>
<dbReference type="GeneID" id="26806131"/>
<dbReference type="RefSeq" id="XP_015408888.1">
    <property type="nucleotide sequence ID" value="XM_015549584.1"/>
</dbReference>
<organism evidence="8 9">
    <name type="scientific">Aspergillus nomiae NRRL (strain ATCC 15546 / NRRL 13137 / CBS 260.88 / M93)</name>
    <dbReference type="NCBI Taxonomy" id="1509407"/>
    <lineage>
        <taxon>Eukaryota</taxon>
        <taxon>Fungi</taxon>
        <taxon>Dikarya</taxon>
        <taxon>Ascomycota</taxon>
        <taxon>Pezizomycotina</taxon>
        <taxon>Eurotiomycetes</taxon>
        <taxon>Eurotiomycetidae</taxon>
        <taxon>Eurotiales</taxon>
        <taxon>Aspergillaceae</taxon>
        <taxon>Aspergillus</taxon>
        <taxon>Aspergillus subgen. Circumdati</taxon>
    </lineage>
</organism>
<keyword evidence="2 4" id="KW-0689">Ribosomal protein</keyword>
<dbReference type="GO" id="GO:0003735">
    <property type="term" value="F:structural constituent of ribosome"/>
    <property type="evidence" value="ECO:0007669"/>
    <property type="project" value="InterPro"/>
</dbReference>
<feature type="compositionally biased region" description="Basic and acidic residues" evidence="5">
    <location>
        <begin position="555"/>
        <end position="567"/>
    </location>
</feature>
<reference evidence="8 9" key="1">
    <citation type="submission" date="2014-06" db="EMBL/GenBank/DDBJ databases">
        <title>The Genome of the Aflatoxigenic Filamentous Fungus Aspergillus nomius.</title>
        <authorList>
            <person name="Moore M.G."/>
            <person name="Shannon B.M."/>
            <person name="Brian M.M."/>
        </authorList>
    </citation>
    <scope>NUCLEOTIDE SEQUENCE [LARGE SCALE GENOMIC DNA]</scope>
    <source>
        <strain evidence="8 9">NRRL 13137</strain>
    </source>
</reference>
<feature type="compositionally biased region" description="Polar residues" evidence="5">
    <location>
        <begin position="110"/>
        <end position="123"/>
    </location>
</feature>
<dbReference type="InterPro" id="IPR042563">
    <property type="entry name" value="Ribosomal_protein_eS8_euk"/>
</dbReference>
<dbReference type="NCBIfam" id="TIGR00307">
    <property type="entry name" value="eS8"/>
    <property type="match status" value="1"/>
</dbReference>
<dbReference type="Gene3D" id="1.10.168.20">
    <property type="entry name" value="Ribosomal protein S8e, subdomain"/>
    <property type="match status" value="1"/>
</dbReference>
<dbReference type="STRING" id="1509407.A0A0L1J8G5"/>
<evidence type="ECO:0000313" key="9">
    <source>
        <dbReference type="Proteomes" id="UP000037505"/>
    </source>
</evidence>
<comment type="caution">
    <text evidence="8">The sequence shown here is derived from an EMBL/GenBank/DDBJ whole genome shotgun (WGS) entry which is preliminary data.</text>
</comment>
<dbReference type="Proteomes" id="UP000037505">
    <property type="component" value="Unassembled WGS sequence"/>
</dbReference>
<dbReference type="FunFam" id="3.10.290.70:FF:000007">
    <property type="entry name" value="40S ribosomal protein S8"/>
    <property type="match status" value="1"/>
</dbReference>
<dbReference type="EMBL" id="JNOM01000065">
    <property type="protein sequence ID" value="KNG87965.1"/>
    <property type="molecule type" value="Genomic_DNA"/>
</dbReference>
<dbReference type="AlphaFoldDB" id="A0A0L1J8G5"/>
<dbReference type="FunFam" id="1.10.168.20:FF:000001">
    <property type="entry name" value="40S ribosomal protein S8"/>
    <property type="match status" value="1"/>
</dbReference>
<accession>A0A0L1J8G5</accession>
<feature type="region of interest" description="Disordered" evidence="5">
    <location>
        <begin position="548"/>
        <end position="567"/>
    </location>
</feature>
<dbReference type="PANTHER" id="PTHR10394">
    <property type="entry name" value="40S RIBOSOMAL PROTEIN S8"/>
    <property type="match status" value="1"/>
</dbReference>
<dbReference type="InterPro" id="IPR037119">
    <property type="entry name" value="Haem_oxidase_HugZ-like_sf"/>
</dbReference>
<keyword evidence="6" id="KW-1133">Transmembrane helix</keyword>
<evidence type="ECO:0000256" key="1">
    <source>
        <dbReference type="ARBA" id="ARBA00005257"/>
    </source>
</evidence>
<evidence type="ECO:0000256" key="2">
    <source>
        <dbReference type="ARBA" id="ARBA00022980"/>
    </source>
</evidence>
<feature type="transmembrane region" description="Helical" evidence="6">
    <location>
        <begin position="383"/>
        <end position="403"/>
    </location>
</feature>
<feature type="domain" description="DUF2470" evidence="7">
    <location>
        <begin position="210"/>
        <end position="282"/>
    </location>
</feature>
<dbReference type="CDD" id="cd11380">
    <property type="entry name" value="Ribosomal_S8e_like"/>
    <property type="match status" value="1"/>
</dbReference>
<proteinExistence type="inferred from homology"/>